<evidence type="ECO:0000313" key="1">
    <source>
        <dbReference type="EMBL" id="VFK37676.1"/>
    </source>
</evidence>
<proteinExistence type="predicted"/>
<protein>
    <submittedName>
        <fullName evidence="1">Uncharacterized protein YuzE</fullName>
    </submittedName>
</protein>
<dbReference type="PANTHER" id="PTHR37029:SF1">
    <property type="entry name" value="SSR1768 PROTEIN"/>
    <property type="match status" value="1"/>
</dbReference>
<dbReference type="InterPro" id="IPR019270">
    <property type="entry name" value="DUF2283"/>
</dbReference>
<organism evidence="1">
    <name type="scientific">Candidatus Kentrum sp. TC</name>
    <dbReference type="NCBI Taxonomy" id="2126339"/>
    <lineage>
        <taxon>Bacteria</taxon>
        <taxon>Pseudomonadati</taxon>
        <taxon>Pseudomonadota</taxon>
        <taxon>Gammaproteobacteria</taxon>
        <taxon>Candidatus Kentrum</taxon>
    </lineage>
</organism>
<reference evidence="1" key="1">
    <citation type="submission" date="2019-02" db="EMBL/GenBank/DDBJ databases">
        <authorList>
            <person name="Gruber-Vodicka R. H."/>
            <person name="Seah K. B. B."/>
        </authorList>
    </citation>
    <scope>NUCLEOTIDE SEQUENCE</scope>
    <source>
        <strain evidence="1">BECK_BZ123</strain>
    </source>
</reference>
<gene>
    <name evidence="1" type="ORF">BECKTC1821D_GA0114238_100218</name>
</gene>
<dbReference type="EMBL" id="CAADFS010000002">
    <property type="protein sequence ID" value="VFK37676.1"/>
    <property type="molecule type" value="Genomic_DNA"/>
</dbReference>
<dbReference type="PANTHER" id="PTHR37029">
    <property type="entry name" value="SSR1768 PROTEIN"/>
    <property type="match status" value="1"/>
</dbReference>
<accession>A0A450Y819</accession>
<dbReference type="AlphaFoldDB" id="A0A450Y819"/>
<name>A0A450Y819_9GAMM</name>
<sequence>MKIKYFEDTDTAHMEFSDSPVSETREISENLYIDLDDIGNLVGMTVEHASVRANISEFTFQRIAGEG</sequence>
<dbReference type="Pfam" id="PF10049">
    <property type="entry name" value="DUF2283"/>
    <property type="match status" value="1"/>
</dbReference>